<dbReference type="AlphaFoldDB" id="A0ABD7V0H2"/>
<organism evidence="1 2">
    <name type="scientific">Gordonia paraffinivorans</name>
    <dbReference type="NCBI Taxonomy" id="175628"/>
    <lineage>
        <taxon>Bacteria</taxon>
        <taxon>Bacillati</taxon>
        <taxon>Actinomycetota</taxon>
        <taxon>Actinomycetes</taxon>
        <taxon>Mycobacteriales</taxon>
        <taxon>Gordoniaceae</taxon>
        <taxon>Gordonia</taxon>
    </lineage>
</organism>
<comment type="caution">
    <text evidence="1">The sequence shown here is derived from an EMBL/GenBank/DDBJ whole genome shotgun (WGS) entry which is preliminary data.</text>
</comment>
<accession>A0ABD7V0H2</accession>
<reference evidence="1 2" key="1">
    <citation type="submission" date="2019-02" db="EMBL/GenBank/DDBJ databases">
        <authorList>
            <consortium name="Pathogen Informatics"/>
        </authorList>
    </citation>
    <scope>NUCLEOTIDE SEQUENCE [LARGE SCALE GENOMIC DNA]</scope>
    <source>
        <strain evidence="1 2">3012STDY6756503</strain>
    </source>
</reference>
<gene>
    <name evidence="1" type="ORF">NCTC8139_01315</name>
</gene>
<protein>
    <submittedName>
        <fullName evidence="1">Uncharacterized protein</fullName>
    </submittedName>
</protein>
<name>A0ABD7V0H2_9ACTN</name>
<evidence type="ECO:0000313" key="2">
    <source>
        <dbReference type="Proteomes" id="UP000360750"/>
    </source>
</evidence>
<dbReference type="Proteomes" id="UP000360750">
    <property type="component" value="Unassembled WGS sequence"/>
</dbReference>
<dbReference type="EMBL" id="CAACYD010000005">
    <property type="protein sequence ID" value="VFA82949.1"/>
    <property type="molecule type" value="Genomic_DNA"/>
</dbReference>
<sequence length="476" mass="50487">MIRWAHAGDLGAFACFAVGVLGVVAGLVVTLAVPRTLDGAAVAAAPAEATEDPYPDVVPLATTPTPRWTVSMSDIDVPADTQDAKSRRPAVLAANTSIVVGGPREVTETALMAFDAKTGKKKWPKVSDFRAEECVFSRDGRLACIRRGADRATSEIGFIDAGSGQVTGTRTIAGGENPTGPALVSAGKGFLVTTKQFVHKDAHYALTLTWFSSDGSRTWEHKPPPGFDDPALSEAGNVVAVRDFGRRVQVYALDSGDLVYDSTEDLKNTPSRISSPLVEVAPVRTGFAVSIRGDAKTVTVYDSKGTRRGVIEGVVLAFMPQGSEGDLIPVEGTDDDHQRTLGVASTVTFEVVAATPSRDSVIREQILGERFLVGLRSGRDEDWLDFDTQSPTRTRSIAAGPTVLLAFDGTRGFFADRAGSNSGVPYLFACDLASGRQVWEIGNAGGEEREHEFVGPYLMHTRSGDAGQATISRLGA</sequence>
<dbReference type="SUPFAM" id="SSF50998">
    <property type="entry name" value="Quinoprotein alcohol dehydrogenase-like"/>
    <property type="match status" value="1"/>
</dbReference>
<evidence type="ECO:0000313" key="1">
    <source>
        <dbReference type="EMBL" id="VFA82949.1"/>
    </source>
</evidence>
<dbReference type="InterPro" id="IPR011047">
    <property type="entry name" value="Quinoprotein_ADH-like_sf"/>
</dbReference>
<proteinExistence type="predicted"/>